<dbReference type="GeneID" id="112852593"/>
<keyword evidence="2" id="KW-1185">Reference proteome</keyword>
<accession>A0A6P6H8N1</accession>
<feature type="compositionally biased region" description="Polar residues" evidence="1">
    <location>
        <begin position="331"/>
        <end position="343"/>
    </location>
</feature>
<dbReference type="KEGG" id="pcoo:112852593"/>
<dbReference type="AlphaFoldDB" id="A0A6P6H8N1"/>
<feature type="region of interest" description="Disordered" evidence="1">
    <location>
        <begin position="326"/>
        <end position="347"/>
    </location>
</feature>
<dbReference type="InterPro" id="IPR013783">
    <property type="entry name" value="Ig-like_fold"/>
</dbReference>
<feature type="compositionally biased region" description="Basic and acidic residues" evidence="1">
    <location>
        <begin position="785"/>
        <end position="844"/>
    </location>
</feature>
<dbReference type="Gene3D" id="2.60.40.10">
    <property type="entry name" value="Immunoglobulins"/>
    <property type="match status" value="1"/>
</dbReference>
<dbReference type="CTD" id="84073"/>
<feature type="compositionally biased region" description="Polar residues" evidence="1">
    <location>
        <begin position="609"/>
        <end position="621"/>
    </location>
</feature>
<name>A0A6P6H8N1_PUMCO</name>
<proteinExistence type="predicted"/>
<dbReference type="InterPro" id="IPR032707">
    <property type="entry name" value="MYCBPAP"/>
</dbReference>
<dbReference type="PANTHER" id="PTHR48421:SF1">
    <property type="entry name" value="MYCBP-ASSOCIATED PROTEIN"/>
    <property type="match status" value="1"/>
</dbReference>
<dbReference type="Proteomes" id="UP000515131">
    <property type="component" value="Unplaced"/>
</dbReference>
<feature type="region of interest" description="Disordered" evidence="1">
    <location>
        <begin position="915"/>
        <end position="942"/>
    </location>
</feature>
<gene>
    <name evidence="3" type="primary">MYCBPAP</name>
</gene>
<organism evidence="2 3">
    <name type="scientific">Puma concolor</name>
    <name type="common">Mountain lion</name>
    <name type="synonym">Felis concolor</name>
    <dbReference type="NCBI Taxonomy" id="9696"/>
    <lineage>
        <taxon>Eukaryota</taxon>
        <taxon>Metazoa</taxon>
        <taxon>Chordata</taxon>
        <taxon>Craniata</taxon>
        <taxon>Vertebrata</taxon>
        <taxon>Euteleostomi</taxon>
        <taxon>Mammalia</taxon>
        <taxon>Eutheria</taxon>
        <taxon>Laurasiatheria</taxon>
        <taxon>Carnivora</taxon>
        <taxon>Feliformia</taxon>
        <taxon>Felidae</taxon>
        <taxon>Felinae</taxon>
        <taxon>Puma</taxon>
    </lineage>
</organism>
<dbReference type="PANTHER" id="PTHR48421">
    <property type="entry name" value="MYCBP-ASSOCIATED PROTEIN"/>
    <property type="match status" value="1"/>
</dbReference>
<feature type="compositionally biased region" description="Basic and acidic residues" evidence="1">
    <location>
        <begin position="622"/>
        <end position="632"/>
    </location>
</feature>
<feature type="region of interest" description="Disordered" evidence="1">
    <location>
        <begin position="1"/>
        <end position="65"/>
    </location>
</feature>
<protein>
    <submittedName>
        <fullName evidence="3">MYCBP-associated protein</fullName>
    </submittedName>
</protein>
<evidence type="ECO:0000313" key="3">
    <source>
        <dbReference type="RefSeq" id="XP_025771898.1"/>
    </source>
</evidence>
<dbReference type="RefSeq" id="XP_025771898.1">
    <property type="nucleotide sequence ID" value="XM_025916113.1"/>
</dbReference>
<feature type="region of interest" description="Disordered" evidence="1">
    <location>
        <begin position="765"/>
        <end position="860"/>
    </location>
</feature>
<dbReference type="Pfam" id="PF14646">
    <property type="entry name" value="MYCBPAP"/>
    <property type="match status" value="1"/>
</dbReference>
<evidence type="ECO:0000256" key="1">
    <source>
        <dbReference type="SAM" id="MobiDB-lite"/>
    </source>
</evidence>
<sequence length="942" mass="105581">MEGLSQARAADVTALAGAPVTSHPGRRSSRGPRAGGAARGGRVPAAQGHAHSPGHTMKSVKKESRLRIPASRFLEAAELIKERKRAKVPEQLTPPVQEEPEPVSSVLQGGDILALAIKKEDLKKQHIPRFIETQDRPVVTQKFIIRKLKPKDHKRKVCHLVAYPATPDAATKPLDYSGPGDSFHGCDQILPHHILGSLQDFKRIAVARGNIQSCEETSGFWSRLEYLGDEMTGLVMTKTKAQRGLLEPITHVRKPHCIQAETGLPAQKDAWYRYTWDRSLFLIYRRKELQSVMAELDFSQQDIDGLEVVGRGQPFSTVTVEDYPVFDRSQESSSEDTGPSDSLASYPDDVPMPVLGPSLLFCGKPACWIRGRNPEDKKRVGIAVRLTFETLEREKTSSELTVVNNGTVAIWYNWRRRSQLDSFQDLKRNRMERFYFNNREGVILPGETKTFTFFFKSLNAGIFRECWEFRTHPALLGGALLQVNLRAVSLTQDVFREERKLLKDKLAAHEAVTIVDSVLQELLSGILTPERAPSPVDAYLTEEDLFRHRNPQLHYQHQVVQNLHRLWRQYLTLPPKAEEASPSEEERHSPRARAAYLEKASVNVEPSAHSKSPVSESQVPRQENEAFRDSRDALGSQKPGAGAQSSQRKSIMEEILVEESPDLGSTKSPWELDGLPPPEWNLCLEDFRKAVMALPEESQREDALIGLNKAALELCQEPRPLQSDLLHQMCLQLWRDVIDGLVGHSLWLRALLGLPEKETIYLDLPEEQDRKSPPVTEVKATAGKVGKEDRKGAAQEKKQLGIREKEDRKPAKLPGKEDRLNSKKHKAKDDKKPLKSSSRDRVSLEDPAPDSTMTSQEPIDPLVMKKYTERLHTEVYGLLDTLVTDLMVLADELRPIKNVEETLRLCRKVTAEAARGPGAGAKGACTGAPGKQDSRIGSPPWD</sequence>
<reference evidence="3" key="1">
    <citation type="submission" date="2025-08" db="UniProtKB">
        <authorList>
            <consortium name="RefSeq"/>
        </authorList>
    </citation>
    <scope>IDENTIFICATION</scope>
    <source>
        <tissue evidence="3">Blood</tissue>
    </source>
</reference>
<feature type="region of interest" description="Disordered" evidence="1">
    <location>
        <begin position="601"/>
        <end position="649"/>
    </location>
</feature>
<evidence type="ECO:0000313" key="2">
    <source>
        <dbReference type="Proteomes" id="UP000515131"/>
    </source>
</evidence>